<keyword evidence="2" id="KW-1185">Reference proteome</keyword>
<dbReference type="Gramene" id="EOY20783">
    <property type="protein sequence ID" value="EOY20783"/>
    <property type="gene ID" value="TCM_012118"/>
</dbReference>
<dbReference type="AlphaFoldDB" id="A0A061FUN9"/>
<reference evidence="1 2" key="1">
    <citation type="journal article" date="2013" name="Genome Biol.">
        <title>The genome sequence of the most widely cultivated cacao type and its use to identify candidate genes regulating pod color.</title>
        <authorList>
            <person name="Motamayor J.C."/>
            <person name="Mockaitis K."/>
            <person name="Schmutz J."/>
            <person name="Haiminen N."/>
            <person name="Iii D.L."/>
            <person name="Cornejo O."/>
            <person name="Findley S.D."/>
            <person name="Zheng P."/>
            <person name="Utro F."/>
            <person name="Royaert S."/>
            <person name="Saski C."/>
            <person name="Jenkins J."/>
            <person name="Podicheti R."/>
            <person name="Zhao M."/>
            <person name="Scheffler B.E."/>
            <person name="Stack J.C."/>
            <person name="Feltus F.A."/>
            <person name="Mustiga G.M."/>
            <person name="Amores F."/>
            <person name="Phillips W."/>
            <person name="Marelli J.P."/>
            <person name="May G.D."/>
            <person name="Shapiro H."/>
            <person name="Ma J."/>
            <person name="Bustamante C.D."/>
            <person name="Schnell R.J."/>
            <person name="Main D."/>
            <person name="Gilbert D."/>
            <person name="Parida L."/>
            <person name="Kuhn D.N."/>
        </authorList>
    </citation>
    <scope>NUCLEOTIDE SEQUENCE [LARGE SCALE GENOMIC DNA]</scope>
    <source>
        <strain evidence="2">cv. Matina 1-6</strain>
    </source>
</reference>
<dbReference type="Proteomes" id="UP000026915">
    <property type="component" value="Chromosome 3"/>
</dbReference>
<dbReference type="EMBL" id="CM001881">
    <property type="protein sequence ID" value="EOY20783.1"/>
    <property type="molecule type" value="Genomic_DNA"/>
</dbReference>
<dbReference type="CDD" id="cd06222">
    <property type="entry name" value="RNase_H_like"/>
    <property type="match status" value="1"/>
</dbReference>
<proteinExistence type="predicted"/>
<evidence type="ECO:0000313" key="2">
    <source>
        <dbReference type="Proteomes" id="UP000026915"/>
    </source>
</evidence>
<evidence type="ECO:0000313" key="1">
    <source>
        <dbReference type="EMBL" id="EOY20783.1"/>
    </source>
</evidence>
<evidence type="ECO:0008006" key="3">
    <source>
        <dbReference type="Google" id="ProtNLM"/>
    </source>
</evidence>
<dbReference type="InParanoid" id="A0A061FUN9"/>
<accession>A0A061FUN9</accession>
<dbReference type="InterPro" id="IPR044730">
    <property type="entry name" value="RNase_H-like_dom_plant"/>
</dbReference>
<name>A0A061FUN9_THECC</name>
<sequence>MFDSMVRTLKVRHAPNIKKNLISLSLLDKKGYKLGGQDGVFKIRPYEQDMDDKTRGCPRLAEIGGALRDNSGCVKIIFSKSLGVADLNLAEITSIKEAFLLFAAFPWALSHELTVESNSFKVVKWCNDSPSAPWRMKSLLNFTNSMKRKILK</sequence>
<dbReference type="HOGENOM" id="CLU_1725602_0_0_1"/>
<protein>
    <recommendedName>
        <fullName evidence="3">RNase H type-1 domain-containing protein</fullName>
    </recommendedName>
</protein>
<gene>
    <name evidence="1" type="ORF">TCM_012118</name>
</gene>
<organism evidence="1 2">
    <name type="scientific">Theobroma cacao</name>
    <name type="common">Cacao</name>
    <name type="synonym">Cocoa</name>
    <dbReference type="NCBI Taxonomy" id="3641"/>
    <lineage>
        <taxon>Eukaryota</taxon>
        <taxon>Viridiplantae</taxon>
        <taxon>Streptophyta</taxon>
        <taxon>Embryophyta</taxon>
        <taxon>Tracheophyta</taxon>
        <taxon>Spermatophyta</taxon>
        <taxon>Magnoliopsida</taxon>
        <taxon>eudicotyledons</taxon>
        <taxon>Gunneridae</taxon>
        <taxon>Pentapetalae</taxon>
        <taxon>rosids</taxon>
        <taxon>malvids</taxon>
        <taxon>Malvales</taxon>
        <taxon>Malvaceae</taxon>
        <taxon>Byttnerioideae</taxon>
        <taxon>Theobroma</taxon>
    </lineage>
</organism>